<organism evidence="2 3">
    <name type="scientific">Lepraria finkii</name>
    <dbReference type="NCBI Taxonomy" id="1340010"/>
    <lineage>
        <taxon>Eukaryota</taxon>
        <taxon>Fungi</taxon>
        <taxon>Dikarya</taxon>
        <taxon>Ascomycota</taxon>
        <taxon>Pezizomycotina</taxon>
        <taxon>Lecanoromycetes</taxon>
        <taxon>OSLEUM clade</taxon>
        <taxon>Lecanoromycetidae</taxon>
        <taxon>Lecanorales</taxon>
        <taxon>Lecanorineae</taxon>
        <taxon>Stereocaulaceae</taxon>
        <taxon>Lepraria</taxon>
    </lineage>
</organism>
<name>A0ABR4ALW4_9LECA</name>
<accession>A0ABR4ALW4</accession>
<sequence>MLPPELQTPKYAPEPPPDANPPSDTNPSSEPSEPRPFPPPSYSAPVDNTTVSPIDHNLPVRLNPNTPRPGDSQICRRFSRSDGANSDGGSKGGEAGNGGSGGGGGRSGGGDGSSLGGDLGNTANGALTDIFGGGGGGGECRNHLQPKNCPTMPSSSPRNSSRTRSSSRTTSSTSTSSRSQTLTSPSPTPTALVTSLRKSTGAAMSTMPIDYCMAV</sequence>
<proteinExistence type="predicted"/>
<protein>
    <submittedName>
        <fullName evidence="2">Uncharacterized protein</fullName>
    </submittedName>
</protein>
<reference evidence="2 3" key="1">
    <citation type="submission" date="2024-09" db="EMBL/GenBank/DDBJ databases">
        <title>Rethinking Asexuality: The Enigmatic Case of Functional Sexual Genes in Lepraria (Stereocaulaceae).</title>
        <authorList>
            <person name="Doellman M."/>
            <person name="Sun Y."/>
            <person name="Barcenas-Pena A."/>
            <person name="Lumbsch H.T."/>
            <person name="Grewe F."/>
        </authorList>
    </citation>
    <scope>NUCLEOTIDE SEQUENCE [LARGE SCALE GENOMIC DNA]</scope>
    <source>
        <strain evidence="2 3">Grewe 0041</strain>
    </source>
</reference>
<evidence type="ECO:0000256" key="1">
    <source>
        <dbReference type="SAM" id="MobiDB-lite"/>
    </source>
</evidence>
<feature type="region of interest" description="Disordered" evidence="1">
    <location>
        <begin position="1"/>
        <end position="200"/>
    </location>
</feature>
<feature type="compositionally biased region" description="Gly residues" evidence="1">
    <location>
        <begin position="89"/>
        <end position="119"/>
    </location>
</feature>
<evidence type="ECO:0000313" key="2">
    <source>
        <dbReference type="EMBL" id="KAL2046722.1"/>
    </source>
</evidence>
<keyword evidence="3" id="KW-1185">Reference proteome</keyword>
<dbReference type="EMBL" id="JBHFEH010000105">
    <property type="protein sequence ID" value="KAL2046722.1"/>
    <property type="molecule type" value="Genomic_DNA"/>
</dbReference>
<feature type="compositionally biased region" description="Low complexity" evidence="1">
    <location>
        <begin position="21"/>
        <end position="31"/>
    </location>
</feature>
<gene>
    <name evidence="2" type="ORF">ABVK25_011594</name>
</gene>
<dbReference type="Proteomes" id="UP001590951">
    <property type="component" value="Unassembled WGS sequence"/>
</dbReference>
<evidence type="ECO:0000313" key="3">
    <source>
        <dbReference type="Proteomes" id="UP001590951"/>
    </source>
</evidence>
<comment type="caution">
    <text evidence="2">The sequence shown here is derived from an EMBL/GenBank/DDBJ whole genome shotgun (WGS) entry which is preliminary data.</text>
</comment>
<feature type="compositionally biased region" description="Low complexity" evidence="1">
    <location>
        <begin position="150"/>
        <end position="185"/>
    </location>
</feature>